<protein>
    <recommendedName>
        <fullName evidence="4">Transposase</fullName>
    </recommendedName>
</protein>
<accession>A0ABM7Q6W2</accession>
<reference evidence="2 3" key="1">
    <citation type="submission" date="2021-03" db="EMBL/GenBank/DDBJ databases">
        <title>Complete Genome Sequences of Two Lysobacter Strains Isolated from Sea Water (Lysobacter caseinilyticus) and Soil (Lysobacter helvus) in South Korea.</title>
        <authorList>
            <person name="Watanabe Y."/>
            <person name="Arakawa K."/>
        </authorList>
    </citation>
    <scope>NUCLEOTIDE SEQUENCE [LARGE SCALE GENOMIC DNA]</scope>
    <source>
        <strain evidence="2 3">KVB24</strain>
    </source>
</reference>
<sequence>MPTSKQPRLGAHELKYLAQELGQAMQALSQQHLLLREELFLAAKAARSEKWTKRDVPKCGAVKASTGGRCATPLQPGQFRCDLHAQELSDRRKSKVSKDKSGGDGGGSNGAPAIPVT</sequence>
<name>A0ABM7Q6W2_9GAMM</name>
<feature type="region of interest" description="Disordered" evidence="1">
    <location>
        <begin position="88"/>
        <end position="117"/>
    </location>
</feature>
<evidence type="ECO:0008006" key="4">
    <source>
        <dbReference type="Google" id="ProtNLM"/>
    </source>
</evidence>
<evidence type="ECO:0000256" key="1">
    <source>
        <dbReference type="SAM" id="MobiDB-lite"/>
    </source>
</evidence>
<evidence type="ECO:0000313" key="2">
    <source>
        <dbReference type="EMBL" id="BCT93132.1"/>
    </source>
</evidence>
<dbReference type="EMBL" id="AP024545">
    <property type="protein sequence ID" value="BCT93132.1"/>
    <property type="molecule type" value="Genomic_DNA"/>
</dbReference>
<keyword evidence="3" id="KW-1185">Reference proteome</keyword>
<dbReference type="Proteomes" id="UP000681317">
    <property type="component" value="Chromosome"/>
</dbReference>
<feature type="compositionally biased region" description="Basic and acidic residues" evidence="1">
    <location>
        <begin position="88"/>
        <end position="102"/>
    </location>
</feature>
<proteinExistence type="predicted"/>
<evidence type="ECO:0000313" key="3">
    <source>
        <dbReference type="Proteomes" id="UP000681317"/>
    </source>
</evidence>
<gene>
    <name evidence="2" type="ORF">LYSCAS_21560</name>
</gene>
<dbReference type="RefSeq" id="WP_213434071.1">
    <property type="nucleotide sequence ID" value="NZ_AP024545.1"/>
</dbReference>
<organism evidence="2 3">
    <name type="scientific">Noviluteimonas caseinilytica</name>
    <dbReference type="NCBI Taxonomy" id="2675101"/>
    <lineage>
        <taxon>Bacteria</taxon>
        <taxon>Pseudomonadati</taxon>
        <taxon>Pseudomonadota</taxon>
        <taxon>Gammaproteobacteria</taxon>
        <taxon>Lysobacterales</taxon>
        <taxon>Lysobacteraceae</taxon>
        <taxon>Noviluteimonas</taxon>
    </lineage>
</organism>